<protein>
    <submittedName>
        <fullName evidence="2">Uncharacterized protein</fullName>
    </submittedName>
</protein>
<feature type="chain" id="PRO_5004897711" evidence="1">
    <location>
        <begin position="25"/>
        <end position="135"/>
    </location>
</feature>
<evidence type="ECO:0000256" key="1">
    <source>
        <dbReference type="SAM" id="SignalP"/>
    </source>
</evidence>
<dbReference type="Proteomes" id="UP000019270">
    <property type="component" value="Unassembled WGS sequence"/>
</dbReference>
<keyword evidence="1" id="KW-0732">Signal</keyword>
<sequence length="135" mass="14788">MKRKIFLSIALLFSIFSITNSTSAAVIASDSIKLDYPYYPSRTDNNVRTTGLYLKHGTNLGIYVNLKSCQTDFSWKVVDNNGKQVYSGSGDYNRVVGAPVGYYYLEIEGGASVPDGRGGYEDFPCSADAILSIQD</sequence>
<evidence type="ECO:0000313" key="3">
    <source>
        <dbReference type="Proteomes" id="UP000019270"/>
    </source>
</evidence>
<accession>W7L9B8</accession>
<dbReference type="EMBL" id="APVL01000045">
    <property type="protein sequence ID" value="EWG08404.1"/>
    <property type="molecule type" value="Genomic_DNA"/>
</dbReference>
<reference evidence="2 3" key="2">
    <citation type="journal article" date="2016" name="Sci. Rep.">
        <title>A novel serine protease, Sep1, from Bacillus firmus DS-1 has nematicidal activity and degrades multiple intestinal-associated nematode proteins.</title>
        <authorList>
            <person name="Geng C."/>
            <person name="Nie X."/>
            <person name="Tang Z."/>
            <person name="Zhang Y."/>
            <person name="Lin J."/>
            <person name="Sun M."/>
            <person name="Peng D."/>
        </authorList>
    </citation>
    <scope>NUCLEOTIDE SEQUENCE [LARGE SCALE GENOMIC DNA]</scope>
    <source>
        <strain evidence="2 3">DS1</strain>
    </source>
</reference>
<feature type="signal peptide" evidence="1">
    <location>
        <begin position="1"/>
        <end position="24"/>
    </location>
</feature>
<name>W7L9B8_CYTFI</name>
<proteinExistence type="predicted"/>
<comment type="caution">
    <text evidence="2">The sequence shown here is derived from an EMBL/GenBank/DDBJ whole genome shotgun (WGS) entry which is preliminary data.</text>
</comment>
<gene>
    <name evidence="2" type="ORF">PBF_24418</name>
</gene>
<reference evidence="3" key="1">
    <citation type="submission" date="2013-03" db="EMBL/GenBank/DDBJ databases">
        <title>Draft genome sequence of Bacillus firmus DS1.</title>
        <authorList>
            <person name="Peng D."/>
            <person name="Zhu L."/>
            <person name="Sun M."/>
        </authorList>
    </citation>
    <scope>NUCLEOTIDE SEQUENCE [LARGE SCALE GENOMIC DNA]</scope>
    <source>
        <strain evidence="3">DS1</strain>
    </source>
</reference>
<dbReference type="AlphaFoldDB" id="W7L9B8"/>
<dbReference type="RefSeq" id="WP_035333526.1">
    <property type="nucleotide sequence ID" value="NZ_APVL01000045.1"/>
</dbReference>
<evidence type="ECO:0000313" key="2">
    <source>
        <dbReference type="EMBL" id="EWG08404.1"/>
    </source>
</evidence>
<dbReference type="PATRIC" id="fig|1307436.3.peg.5198"/>
<organism evidence="2 3">
    <name type="scientific">Cytobacillus firmus DS1</name>
    <dbReference type="NCBI Taxonomy" id="1307436"/>
    <lineage>
        <taxon>Bacteria</taxon>
        <taxon>Bacillati</taxon>
        <taxon>Bacillota</taxon>
        <taxon>Bacilli</taxon>
        <taxon>Bacillales</taxon>
        <taxon>Bacillaceae</taxon>
        <taxon>Cytobacillus</taxon>
    </lineage>
</organism>